<dbReference type="Pfam" id="PF18765">
    <property type="entry name" value="Polbeta"/>
    <property type="match status" value="1"/>
</dbReference>
<protein>
    <submittedName>
        <fullName evidence="2">DNA polymerase beta subunit</fullName>
    </submittedName>
</protein>
<evidence type="ECO:0000259" key="1">
    <source>
        <dbReference type="Pfam" id="PF18765"/>
    </source>
</evidence>
<organism evidence="2">
    <name type="scientific">mine drainage metagenome</name>
    <dbReference type="NCBI Taxonomy" id="410659"/>
    <lineage>
        <taxon>unclassified sequences</taxon>
        <taxon>metagenomes</taxon>
        <taxon>ecological metagenomes</taxon>
    </lineage>
</organism>
<dbReference type="InterPro" id="IPR041633">
    <property type="entry name" value="Polbeta"/>
</dbReference>
<proteinExistence type="predicted"/>
<name>T1CTJ6_9ZZZZ</name>
<dbReference type="AlphaFoldDB" id="T1CTJ6"/>
<reference evidence="2" key="2">
    <citation type="journal article" date="2014" name="ISME J.">
        <title>Microbial stratification in low pH oxic and suboxic macroscopic growths along an acid mine drainage.</title>
        <authorList>
            <person name="Mendez-Garcia C."/>
            <person name="Mesa V."/>
            <person name="Sprenger R.R."/>
            <person name="Richter M."/>
            <person name="Diez M.S."/>
            <person name="Solano J."/>
            <person name="Bargiela R."/>
            <person name="Golyshina O.V."/>
            <person name="Manteca A."/>
            <person name="Ramos J.L."/>
            <person name="Gallego J.R."/>
            <person name="Llorente I."/>
            <person name="Martins Dos Santos V.A."/>
            <person name="Jensen O.N."/>
            <person name="Pelaez A.I."/>
            <person name="Sanchez J."/>
            <person name="Ferrer M."/>
        </authorList>
    </citation>
    <scope>NUCLEOTIDE SEQUENCE</scope>
</reference>
<comment type="caution">
    <text evidence="2">The sequence shown here is derived from an EMBL/GenBank/DDBJ whole genome shotgun (WGS) entry which is preliminary data.</text>
</comment>
<dbReference type="InterPro" id="IPR043519">
    <property type="entry name" value="NT_sf"/>
</dbReference>
<evidence type="ECO:0000313" key="2">
    <source>
        <dbReference type="EMBL" id="EQD72800.1"/>
    </source>
</evidence>
<gene>
    <name evidence="2" type="ORF">B1A_05274</name>
</gene>
<feature type="domain" description="Polymerase beta nucleotidyltransferase" evidence="1">
    <location>
        <begin position="17"/>
        <end position="103"/>
    </location>
</feature>
<dbReference type="CDD" id="cd05403">
    <property type="entry name" value="NT_KNTase_like"/>
    <property type="match status" value="1"/>
</dbReference>
<dbReference type="SUPFAM" id="SSF81301">
    <property type="entry name" value="Nucleotidyltransferase"/>
    <property type="match status" value="1"/>
</dbReference>
<dbReference type="Gene3D" id="3.30.460.10">
    <property type="entry name" value="Beta Polymerase, domain 2"/>
    <property type="match status" value="1"/>
</dbReference>
<reference evidence="2" key="1">
    <citation type="submission" date="2013-08" db="EMBL/GenBank/DDBJ databases">
        <authorList>
            <person name="Mendez C."/>
            <person name="Richter M."/>
            <person name="Ferrer M."/>
            <person name="Sanchez J."/>
        </authorList>
    </citation>
    <scope>NUCLEOTIDE SEQUENCE</scope>
</reference>
<dbReference type="EMBL" id="AUZX01003839">
    <property type="protein sequence ID" value="EQD72800.1"/>
    <property type="molecule type" value="Genomic_DNA"/>
</dbReference>
<sequence>MNTPLIDISPDQWAIVHKILQQHVPQHEVWAFGSRAHWTAKEYSDLDLVIITDKPLPLEISASLSEDFSESDLPWKVDILDWATTSESFRKIIERDKVVVQESKRGRGIASSWTRSNLGSIAKFYSGGTPNKQTSAF</sequence>
<accession>T1CTJ6</accession>